<evidence type="ECO:0000313" key="2">
    <source>
        <dbReference type="Proteomes" id="UP000688137"/>
    </source>
</evidence>
<name>A0A8S1JNP4_PARPR</name>
<dbReference type="AlphaFoldDB" id="A0A8S1JNP4"/>
<dbReference type="Proteomes" id="UP000688137">
    <property type="component" value="Unassembled WGS sequence"/>
</dbReference>
<sequence>MCENYCRMQLLYQLKQKKSIESNQPSVLYQKISYIVKKAKQQAQKSLGETQIQAVFNETRFQSSNRQQFYKQNKLKEIKYQISHLKTEQKSINFDFHSKVSRRYAKSITVQRDEPQNEQQYYQSPQNYRYAQFNNIPKKVVIFSQRATPQRKNINIGLNLDTLGSWRRNSQDSSK</sequence>
<evidence type="ECO:0000313" key="1">
    <source>
        <dbReference type="EMBL" id="CAD8043621.1"/>
    </source>
</evidence>
<dbReference type="OMA" id="FNETRFQ"/>
<protein>
    <submittedName>
        <fullName evidence="1">Uncharacterized protein</fullName>
    </submittedName>
</protein>
<comment type="caution">
    <text evidence="1">The sequence shown here is derived from an EMBL/GenBank/DDBJ whole genome shotgun (WGS) entry which is preliminary data.</text>
</comment>
<proteinExistence type="predicted"/>
<dbReference type="EMBL" id="CAJJDM010000002">
    <property type="protein sequence ID" value="CAD8043621.1"/>
    <property type="molecule type" value="Genomic_DNA"/>
</dbReference>
<gene>
    <name evidence="1" type="ORF">PPRIM_AZ9-3.1.T0050274</name>
</gene>
<reference evidence="1" key="1">
    <citation type="submission" date="2021-01" db="EMBL/GenBank/DDBJ databases">
        <authorList>
            <consortium name="Genoscope - CEA"/>
            <person name="William W."/>
        </authorList>
    </citation>
    <scope>NUCLEOTIDE SEQUENCE</scope>
</reference>
<accession>A0A8S1JNP4</accession>
<organism evidence="1 2">
    <name type="scientific">Paramecium primaurelia</name>
    <dbReference type="NCBI Taxonomy" id="5886"/>
    <lineage>
        <taxon>Eukaryota</taxon>
        <taxon>Sar</taxon>
        <taxon>Alveolata</taxon>
        <taxon>Ciliophora</taxon>
        <taxon>Intramacronucleata</taxon>
        <taxon>Oligohymenophorea</taxon>
        <taxon>Peniculida</taxon>
        <taxon>Parameciidae</taxon>
        <taxon>Paramecium</taxon>
    </lineage>
</organism>
<keyword evidence="2" id="KW-1185">Reference proteome</keyword>